<dbReference type="InterPro" id="IPR011053">
    <property type="entry name" value="Single_hybrid_motif"/>
</dbReference>
<reference evidence="7 9" key="2">
    <citation type="submission" date="2019-08" db="EMBL/GenBank/DDBJ databases">
        <authorList>
            <person name="Peeters C."/>
        </authorList>
    </citation>
    <scope>NUCLEOTIDE SEQUENCE [LARGE SCALE GENOMIC DNA]</scope>
    <source>
        <strain evidence="7 9">LMG 18089</strain>
    </source>
</reference>
<dbReference type="NCBIfam" id="TIGR00527">
    <property type="entry name" value="gcvH"/>
    <property type="match status" value="1"/>
</dbReference>
<evidence type="ECO:0000313" key="9">
    <source>
        <dbReference type="Proteomes" id="UP000364291"/>
    </source>
</evidence>
<dbReference type="NCBIfam" id="NF002270">
    <property type="entry name" value="PRK01202.1"/>
    <property type="match status" value="1"/>
</dbReference>
<evidence type="ECO:0000313" key="8">
    <source>
        <dbReference type="Proteomes" id="UP000270216"/>
    </source>
</evidence>
<dbReference type="Proteomes" id="UP000270216">
    <property type="component" value="Unassembled WGS sequence"/>
</dbReference>
<dbReference type="KEGG" id="papi:SG18_08120"/>
<dbReference type="InterPro" id="IPR033753">
    <property type="entry name" value="GCV_H/Fam206"/>
</dbReference>
<keyword evidence="8" id="KW-1185">Reference proteome</keyword>
<protein>
    <recommendedName>
        <fullName evidence="3">Glycine cleavage system H protein</fullName>
    </recommendedName>
</protein>
<dbReference type="EMBL" id="RWHX01000022">
    <property type="protein sequence ID" value="RSK80285.1"/>
    <property type="molecule type" value="Genomic_DNA"/>
</dbReference>
<evidence type="ECO:0000256" key="4">
    <source>
        <dbReference type="PIRSR" id="PIRSR617453-50"/>
    </source>
</evidence>
<keyword evidence="2 3" id="KW-0450">Lipoyl</keyword>
<dbReference type="GO" id="GO:0005960">
    <property type="term" value="C:glycine cleavage complex"/>
    <property type="evidence" value="ECO:0007669"/>
    <property type="project" value="InterPro"/>
</dbReference>
<dbReference type="EMBL" id="CABPSX010000001">
    <property type="protein sequence ID" value="VVG69171.1"/>
    <property type="molecule type" value="Genomic_DNA"/>
</dbReference>
<dbReference type="PROSITE" id="PS50968">
    <property type="entry name" value="BIOTINYL_LIPOYL"/>
    <property type="match status" value="1"/>
</dbReference>
<dbReference type="GO" id="GO:0009249">
    <property type="term" value="P:protein lipoylation"/>
    <property type="evidence" value="ECO:0007669"/>
    <property type="project" value="TreeGrafter"/>
</dbReference>
<dbReference type="SUPFAM" id="SSF51230">
    <property type="entry name" value="Single hybrid motif"/>
    <property type="match status" value="1"/>
</dbReference>
<comment type="function">
    <text evidence="3">The glycine cleavage system catalyzes the degradation of glycine. The H protein shuttles the methylamine group of glycine from the P protein to the T protein.</text>
</comment>
<evidence type="ECO:0000313" key="7">
    <source>
        <dbReference type="EMBL" id="VVG69171.1"/>
    </source>
</evidence>
<dbReference type="PANTHER" id="PTHR11715:SF3">
    <property type="entry name" value="GLYCINE CLEAVAGE SYSTEM H PROTEIN-RELATED"/>
    <property type="match status" value="1"/>
</dbReference>
<comment type="similarity">
    <text evidence="1 3">Belongs to the GcvH family.</text>
</comment>
<dbReference type="GeneID" id="47012331"/>
<reference evidence="6 8" key="1">
    <citation type="submission" date="2018-12" db="EMBL/GenBank/DDBJ databases">
        <title>Whole genome sequence of a Pandoraea apista isolate from a patient with cystic fibrosis.</title>
        <authorList>
            <person name="Kenna D.T."/>
            <person name="Turton J.F."/>
        </authorList>
    </citation>
    <scope>NUCLEOTIDE SEQUENCE [LARGE SCALE GENOMIC DNA]</scope>
    <source>
        <strain evidence="6 8">Pa13324</strain>
    </source>
</reference>
<dbReference type="GO" id="GO:0019464">
    <property type="term" value="P:glycine decarboxylation via glycine cleavage system"/>
    <property type="evidence" value="ECO:0007669"/>
    <property type="project" value="UniProtKB-UniRule"/>
</dbReference>
<dbReference type="PANTHER" id="PTHR11715">
    <property type="entry name" value="GLYCINE CLEAVAGE SYSTEM H PROTEIN"/>
    <property type="match status" value="1"/>
</dbReference>
<comment type="subunit">
    <text evidence="3">The glycine cleavage system is composed of four proteins: P, T, L and H.</text>
</comment>
<dbReference type="Gene3D" id="2.40.50.100">
    <property type="match status" value="1"/>
</dbReference>
<dbReference type="HAMAP" id="MF_00272">
    <property type="entry name" value="GcvH"/>
    <property type="match status" value="1"/>
</dbReference>
<organism evidence="7 9">
    <name type="scientific">Pandoraea apista</name>
    <dbReference type="NCBI Taxonomy" id="93218"/>
    <lineage>
        <taxon>Bacteria</taxon>
        <taxon>Pseudomonadati</taxon>
        <taxon>Pseudomonadota</taxon>
        <taxon>Betaproteobacteria</taxon>
        <taxon>Burkholderiales</taxon>
        <taxon>Burkholderiaceae</taxon>
        <taxon>Pandoraea</taxon>
    </lineage>
</organism>
<dbReference type="RefSeq" id="WP_042113558.1">
    <property type="nucleotide sequence ID" value="NZ_CABPSX010000001.1"/>
</dbReference>
<dbReference type="InterPro" id="IPR000089">
    <property type="entry name" value="Biotin_lipoyl"/>
</dbReference>
<dbReference type="Pfam" id="PF01597">
    <property type="entry name" value="GCV_H"/>
    <property type="match status" value="1"/>
</dbReference>
<dbReference type="CDD" id="cd06848">
    <property type="entry name" value="GCS_H"/>
    <property type="match status" value="1"/>
</dbReference>
<dbReference type="AlphaFoldDB" id="A0A0B5F472"/>
<sequence length="127" mass="13556">MANIPDNLKYTESDEWARLEADGTVTVGITDFAQESLGDIVFVELPDTGRTVAADEASTVIESVKAAADVHSPVSGEIIETNEEVSGSPDLVNADAYGNWLFRVKPSNAAELDKLLNAEQYAKKIGG</sequence>
<comment type="cofactor">
    <cofactor evidence="3">
        <name>(R)-lipoate</name>
        <dbReference type="ChEBI" id="CHEBI:83088"/>
    </cofactor>
    <text evidence="3">Binds 1 lipoyl cofactor covalently.</text>
</comment>
<accession>A0A0B5F472</accession>
<dbReference type="InterPro" id="IPR017453">
    <property type="entry name" value="GCV_H_sub"/>
</dbReference>
<feature type="domain" description="Lipoyl-binding" evidence="5">
    <location>
        <begin position="24"/>
        <end position="105"/>
    </location>
</feature>
<evidence type="ECO:0000313" key="6">
    <source>
        <dbReference type="EMBL" id="RSK80285.1"/>
    </source>
</evidence>
<dbReference type="OrthoDB" id="9796712at2"/>
<gene>
    <name evidence="3 6" type="primary">gcvH</name>
    <name evidence="6" type="ORF">EJE83_13510</name>
    <name evidence="7" type="ORF">PAP18089_00123</name>
</gene>
<dbReference type="STRING" id="93218.XM39_08135"/>
<proteinExistence type="inferred from homology"/>
<evidence type="ECO:0000259" key="5">
    <source>
        <dbReference type="PROSITE" id="PS50968"/>
    </source>
</evidence>
<dbReference type="InterPro" id="IPR002930">
    <property type="entry name" value="GCV_H"/>
</dbReference>
<dbReference type="Proteomes" id="UP000364291">
    <property type="component" value="Unassembled WGS sequence"/>
</dbReference>
<evidence type="ECO:0000256" key="2">
    <source>
        <dbReference type="ARBA" id="ARBA00022823"/>
    </source>
</evidence>
<dbReference type="GO" id="GO:0005829">
    <property type="term" value="C:cytosol"/>
    <property type="evidence" value="ECO:0007669"/>
    <property type="project" value="TreeGrafter"/>
</dbReference>
<evidence type="ECO:0000256" key="1">
    <source>
        <dbReference type="ARBA" id="ARBA00009249"/>
    </source>
</evidence>
<name>A0A0B5F472_9BURK</name>
<feature type="modified residue" description="N6-lipoyllysine" evidence="3 4">
    <location>
        <position position="65"/>
    </location>
</feature>
<evidence type="ECO:0000256" key="3">
    <source>
        <dbReference type="HAMAP-Rule" id="MF_00272"/>
    </source>
</evidence>